<reference evidence="3 4" key="1">
    <citation type="submission" date="2020-04" db="EMBL/GenBank/DDBJ databases">
        <title>Description of novel Gluconacetobacter.</title>
        <authorList>
            <person name="Sombolestani A."/>
        </authorList>
    </citation>
    <scope>NUCLEOTIDE SEQUENCE [LARGE SCALE GENOMIC DNA]</scope>
    <source>
        <strain evidence="3 4">LMG 19747</strain>
    </source>
</reference>
<dbReference type="EMBL" id="JABEQJ010000059">
    <property type="protein sequence ID" value="MBB2162811.1"/>
    <property type="molecule type" value="Genomic_DNA"/>
</dbReference>
<dbReference type="PANTHER" id="PTHR30203:SF21">
    <property type="entry name" value="OUTER MEMBRANE COMPONENT OF MULTIDRUG EFFLUX PUMP-RELATED"/>
    <property type="match status" value="1"/>
</dbReference>
<dbReference type="NCBIfam" id="TIGR01845">
    <property type="entry name" value="outer_NodT"/>
    <property type="match status" value="1"/>
</dbReference>
<sequence>MIAAILSTSLLAGCATTTPPQSTVTIPNHLTDSGAVRSDAPPSTWWHLYREPALDALVEEALANNRDLRAASANLLQAGSILSEARGELWPTTRLSTGAGDGSTIQDQIAAASRGTDDIRTGQRFDIGTNMSWELDLFGRLRSTVKSAKADAQASAALEDGVRVAVAAGVTGAWLDACGYAHRADVARRSLELARHGRDLAERLLAAGSGLPVDVLRADALVGQASAAIPMLDAKRHDALAELAVLTGRPPTEIPAAAAACRRLPFITTPLPIGDGLTLLRRRPDVRAAEQKLAADTARIGIAVAGLYPRISLDGGAAISSPTVGGIASRNNLVWRVGPLLSWSFPNISAARARIRYARAGEAVGLANFDATILRALKEVNQTAEDYGAALRRQNDLRAAADHSARADRLMRIQRSAGAASALEALDAERADIDAQAALAAADSDVATTQVALFKALGGGWENAPAVALPSPQRTASTAPVTASSK</sequence>
<protein>
    <submittedName>
        <fullName evidence="3">TolC family protein</fullName>
    </submittedName>
</protein>
<keyword evidence="2" id="KW-0812">Transmembrane</keyword>
<dbReference type="PANTHER" id="PTHR30203">
    <property type="entry name" value="OUTER MEMBRANE CATION EFFLUX PROTEIN"/>
    <property type="match status" value="1"/>
</dbReference>
<comment type="caution">
    <text evidence="3">The sequence shown here is derived from an EMBL/GenBank/DDBJ whole genome shotgun (WGS) entry which is preliminary data.</text>
</comment>
<comment type="similarity">
    <text evidence="1 2">Belongs to the outer membrane factor (OMF) (TC 1.B.17) family.</text>
</comment>
<dbReference type="InterPro" id="IPR010131">
    <property type="entry name" value="MdtP/NodT-like"/>
</dbReference>
<dbReference type="Pfam" id="PF02321">
    <property type="entry name" value="OEP"/>
    <property type="match status" value="2"/>
</dbReference>
<evidence type="ECO:0000256" key="1">
    <source>
        <dbReference type="ARBA" id="ARBA00007613"/>
    </source>
</evidence>
<dbReference type="RefSeq" id="WP_182999622.1">
    <property type="nucleotide sequence ID" value="NZ_JABEQJ010000059.1"/>
</dbReference>
<dbReference type="InterPro" id="IPR003423">
    <property type="entry name" value="OMP_efflux"/>
</dbReference>
<dbReference type="Proteomes" id="UP000589085">
    <property type="component" value="Unassembled WGS sequence"/>
</dbReference>
<dbReference type="AlphaFoldDB" id="A0A7W4IH86"/>
<evidence type="ECO:0000313" key="4">
    <source>
        <dbReference type="Proteomes" id="UP000589085"/>
    </source>
</evidence>
<dbReference type="Gene3D" id="2.20.200.10">
    <property type="entry name" value="Outer membrane efflux proteins (OEP)"/>
    <property type="match status" value="1"/>
</dbReference>
<organism evidence="3 4">
    <name type="scientific">Gluconacetobacter sacchari</name>
    <dbReference type="NCBI Taxonomy" id="92759"/>
    <lineage>
        <taxon>Bacteria</taxon>
        <taxon>Pseudomonadati</taxon>
        <taxon>Pseudomonadota</taxon>
        <taxon>Alphaproteobacteria</taxon>
        <taxon>Acetobacterales</taxon>
        <taxon>Acetobacteraceae</taxon>
        <taxon>Gluconacetobacter</taxon>
    </lineage>
</organism>
<proteinExistence type="inferred from homology"/>
<name>A0A7W4IH86_9PROT</name>
<dbReference type="GO" id="GO:0015562">
    <property type="term" value="F:efflux transmembrane transporter activity"/>
    <property type="evidence" value="ECO:0007669"/>
    <property type="project" value="InterPro"/>
</dbReference>
<keyword evidence="2" id="KW-1134">Transmembrane beta strand</keyword>
<dbReference type="SUPFAM" id="SSF56954">
    <property type="entry name" value="Outer membrane efflux proteins (OEP)"/>
    <property type="match status" value="1"/>
</dbReference>
<gene>
    <name evidence="3" type="ORF">HLH48_22225</name>
</gene>
<comment type="subcellular location">
    <subcellularLocation>
        <location evidence="2">Cell membrane</location>
        <topology evidence="2">Lipid-anchor</topology>
    </subcellularLocation>
</comment>
<dbReference type="Gene3D" id="1.20.1600.10">
    <property type="entry name" value="Outer membrane efflux proteins (OEP)"/>
    <property type="match status" value="1"/>
</dbReference>
<keyword evidence="2" id="KW-0564">Palmitate</keyword>
<evidence type="ECO:0000313" key="3">
    <source>
        <dbReference type="EMBL" id="MBB2162811.1"/>
    </source>
</evidence>
<dbReference type="GO" id="GO:0005886">
    <property type="term" value="C:plasma membrane"/>
    <property type="evidence" value="ECO:0007669"/>
    <property type="project" value="UniProtKB-SubCell"/>
</dbReference>
<accession>A0A7W4IH86</accession>
<keyword evidence="2" id="KW-0449">Lipoprotein</keyword>
<keyword evidence="2" id="KW-0472">Membrane</keyword>
<evidence type="ECO:0000256" key="2">
    <source>
        <dbReference type="RuleBase" id="RU362097"/>
    </source>
</evidence>